<comment type="caution">
    <text evidence="1">The sequence shown here is derived from an EMBL/GenBank/DDBJ whole genome shotgun (WGS) entry which is preliminary data.</text>
</comment>
<protein>
    <recommendedName>
        <fullName evidence="3">Transposase</fullName>
    </recommendedName>
</protein>
<accession>A0A0A6PAJ6</accession>
<organism evidence="1 2">
    <name type="scientific">Candidatus Thiomargarita nelsonii</name>
    <dbReference type="NCBI Taxonomy" id="1003181"/>
    <lineage>
        <taxon>Bacteria</taxon>
        <taxon>Pseudomonadati</taxon>
        <taxon>Pseudomonadota</taxon>
        <taxon>Gammaproteobacteria</taxon>
        <taxon>Thiotrichales</taxon>
        <taxon>Thiotrichaceae</taxon>
        <taxon>Thiomargarita</taxon>
    </lineage>
</organism>
<evidence type="ECO:0008006" key="3">
    <source>
        <dbReference type="Google" id="ProtNLM"/>
    </source>
</evidence>
<proteinExistence type="predicted"/>
<gene>
    <name evidence="1" type="ORF">PN36_20850</name>
</gene>
<keyword evidence="2" id="KW-1185">Reference proteome</keyword>
<dbReference type="Proteomes" id="UP000030428">
    <property type="component" value="Unassembled WGS sequence"/>
</dbReference>
<dbReference type="InterPro" id="IPR011518">
    <property type="entry name" value="Transposase_36"/>
</dbReference>
<evidence type="ECO:0000313" key="1">
    <source>
        <dbReference type="EMBL" id="KHD07805.1"/>
    </source>
</evidence>
<dbReference type="AlphaFoldDB" id="A0A0A6PAJ6"/>
<reference evidence="1 2" key="1">
    <citation type="journal article" date="2016" name="Front. Microbiol.">
        <title>Single-Cell (Meta-)Genomics of a Dimorphic Candidatus Thiomargarita nelsonii Reveals Genomic Plasticity.</title>
        <authorList>
            <person name="Flood B.E."/>
            <person name="Fliss P."/>
            <person name="Jones D.S."/>
            <person name="Dick G.J."/>
            <person name="Jain S."/>
            <person name="Kaster A.K."/>
            <person name="Winkel M."/>
            <person name="Mussmann M."/>
            <person name="Bailey J."/>
        </authorList>
    </citation>
    <scope>NUCLEOTIDE SEQUENCE [LARGE SCALE GENOMIC DNA]</scope>
    <source>
        <strain evidence="1">Hydrate Ridge</strain>
    </source>
</reference>
<sequence length="116" mass="13325">MQQLFDSIRKKGGGRNSIEKKSPNIIEEISILMEYETAGDPMSGLLWTKKTREKISKELAKIDIKVGPTSVGKILKQLNYSLKCNSKKISNGGRKLTTDEKKERVDREFQKFWYSI</sequence>
<dbReference type="Pfam" id="PF07592">
    <property type="entry name" value="DDE_Tnp_ISAZ013"/>
    <property type="match status" value="1"/>
</dbReference>
<dbReference type="EMBL" id="JSZA02000091">
    <property type="protein sequence ID" value="KHD07805.1"/>
    <property type="molecule type" value="Genomic_DNA"/>
</dbReference>
<name>A0A0A6PAJ6_9GAMM</name>
<evidence type="ECO:0000313" key="2">
    <source>
        <dbReference type="Proteomes" id="UP000030428"/>
    </source>
</evidence>